<dbReference type="InterPro" id="IPR016064">
    <property type="entry name" value="NAD/diacylglycerol_kinase_sf"/>
</dbReference>
<evidence type="ECO:0000256" key="8">
    <source>
        <dbReference type="ARBA" id="ARBA00023098"/>
    </source>
</evidence>
<comment type="similarity">
    <text evidence="2">Belongs to the diacylglycerol/lipid kinase family.</text>
</comment>
<sequence length="303" mass="33151">MVHIYLIIVNPSSGSGNARSLWTKVERHLKKKHVQYDALIGGSEASAREFVWKKMQEVKVKAVVVIGGDGTVNAILQDVVYTDTAIAVLPAGSGNDIARIFGLTDHPGQFVDQLLTARKRKQIDVMKVNTSYGLTVAGAGLDADIAERINRAFYKKWFNKIGAGSFTYMIGAILSSLLFKPFKSTIMIDNDKFVSDETWLLACGNTSSYGGGLVICPYAHPIDGVLDVTMLHTVKRRNILFQLFPALLRGTPVLKHGVTYKKGKVVKIDTDRPISIMVDGEQIGTTPVQVTVHAKALHLILTT</sequence>
<evidence type="ECO:0000256" key="7">
    <source>
        <dbReference type="ARBA" id="ARBA00022840"/>
    </source>
</evidence>
<dbReference type="Gene3D" id="3.40.50.10330">
    <property type="entry name" value="Probable inorganic polyphosphate/atp-NAD kinase, domain 1"/>
    <property type="match status" value="1"/>
</dbReference>
<keyword evidence="7" id="KW-0067">ATP-binding</keyword>
<feature type="transmembrane region" description="Helical" evidence="11">
    <location>
        <begin position="157"/>
        <end position="179"/>
    </location>
</feature>
<name>A0A177L9U1_9BACI</name>
<dbReference type="GO" id="GO:0016301">
    <property type="term" value="F:kinase activity"/>
    <property type="evidence" value="ECO:0007669"/>
    <property type="project" value="UniProtKB-KW"/>
</dbReference>
<dbReference type="InterPro" id="IPR001206">
    <property type="entry name" value="Diacylglycerol_kinase_cat_dom"/>
</dbReference>
<keyword evidence="5" id="KW-0547">Nucleotide-binding</keyword>
<dbReference type="GO" id="GO:0008654">
    <property type="term" value="P:phospholipid biosynthetic process"/>
    <property type="evidence" value="ECO:0007669"/>
    <property type="project" value="UniProtKB-KW"/>
</dbReference>
<evidence type="ECO:0000256" key="5">
    <source>
        <dbReference type="ARBA" id="ARBA00022741"/>
    </source>
</evidence>
<dbReference type="SMART" id="SM00046">
    <property type="entry name" value="DAGKc"/>
    <property type="match status" value="1"/>
</dbReference>
<keyword evidence="14" id="KW-1185">Reference proteome</keyword>
<keyword evidence="4" id="KW-0808">Transferase</keyword>
<dbReference type="RefSeq" id="WP_034290169.1">
    <property type="nucleotide sequence ID" value="NZ_JBCNAN010000043.1"/>
</dbReference>
<protein>
    <recommendedName>
        <fullName evidence="12">DAGKc domain-containing protein</fullName>
    </recommendedName>
</protein>
<keyword evidence="11" id="KW-0472">Membrane</keyword>
<evidence type="ECO:0000256" key="3">
    <source>
        <dbReference type="ARBA" id="ARBA00022516"/>
    </source>
</evidence>
<dbReference type="GO" id="GO:0005524">
    <property type="term" value="F:ATP binding"/>
    <property type="evidence" value="ECO:0007669"/>
    <property type="project" value="UniProtKB-KW"/>
</dbReference>
<dbReference type="EMBL" id="LQWY01000012">
    <property type="protein sequence ID" value="OAH62254.1"/>
    <property type="molecule type" value="Genomic_DNA"/>
</dbReference>
<feature type="domain" description="DAGKc" evidence="12">
    <location>
        <begin position="1"/>
        <end position="132"/>
    </location>
</feature>
<comment type="cofactor">
    <cofactor evidence="1">
        <name>Mg(2+)</name>
        <dbReference type="ChEBI" id="CHEBI:18420"/>
    </cofactor>
</comment>
<evidence type="ECO:0000259" key="12">
    <source>
        <dbReference type="PROSITE" id="PS50146"/>
    </source>
</evidence>
<dbReference type="InterPro" id="IPR005218">
    <property type="entry name" value="Diacylglycerol/lipid_kinase"/>
</dbReference>
<dbReference type="Pfam" id="PF19279">
    <property type="entry name" value="YegS_C"/>
    <property type="match status" value="1"/>
</dbReference>
<evidence type="ECO:0000256" key="11">
    <source>
        <dbReference type="SAM" id="Phobius"/>
    </source>
</evidence>
<dbReference type="PROSITE" id="PS50146">
    <property type="entry name" value="DAGK"/>
    <property type="match status" value="1"/>
</dbReference>
<dbReference type="InterPro" id="IPR050187">
    <property type="entry name" value="Lipid_Phosphate_FormReg"/>
</dbReference>
<evidence type="ECO:0000313" key="14">
    <source>
        <dbReference type="Proteomes" id="UP000076935"/>
    </source>
</evidence>
<keyword evidence="3" id="KW-0444">Lipid biosynthesis</keyword>
<evidence type="ECO:0000313" key="13">
    <source>
        <dbReference type="EMBL" id="OAH62254.1"/>
    </source>
</evidence>
<dbReference type="Gene3D" id="2.60.200.40">
    <property type="match status" value="1"/>
</dbReference>
<evidence type="ECO:0000256" key="6">
    <source>
        <dbReference type="ARBA" id="ARBA00022777"/>
    </source>
</evidence>
<accession>A0A177L9U1</accession>
<evidence type="ECO:0000256" key="9">
    <source>
        <dbReference type="ARBA" id="ARBA00023209"/>
    </source>
</evidence>
<keyword evidence="10" id="KW-1208">Phospholipid metabolism</keyword>
<reference evidence="13 14" key="1">
    <citation type="submission" date="2016-01" db="EMBL/GenBank/DDBJ databases">
        <title>Investigation of taxonomic status of Bacillus aminovorans.</title>
        <authorList>
            <person name="Verma A."/>
            <person name="Pal Y."/>
            <person name="Krishnamurthi S."/>
        </authorList>
    </citation>
    <scope>NUCLEOTIDE SEQUENCE [LARGE SCALE GENOMIC DNA]</scope>
    <source>
        <strain evidence="13 14">DSM 1314</strain>
    </source>
</reference>
<keyword evidence="11" id="KW-0812">Transmembrane</keyword>
<keyword evidence="8" id="KW-0443">Lipid metabolism</keyword>
<dbReference type="STRING" id="29332.AWH48_09950"/>
<dbReference type="AlphaFoldDB" id="A0A177L9U1"/>
<proteinExistence type="inferred from homology"/>
<dbReference type="SUPFAM" id="SSF111331">
    <property type="entry name" value="NAD kinase/diacylglycerol kinase-like"/>
    <property type="match status" value="1"/>
</dbReference>
<evidence type="ECO:0000256" key="2">
    <source>
        <dbReference type="ARBA" id="ARBA00005983"/>
    </source>
</evidence>
<keyword evidence="6" id="KW-0418">Kinase</keyword>
<keyword evidence="11" id="KW-1133">Transmembrane helix</keyword>
<dbReference type="Pfam" id="PF00781">
    <property type="entry name" value="DAGK_cat"/>
    <property type="match status" value="1"/>
</dbReference>
<evidence type="ECO:0000256" key="1">
    <source>
        <dbReference type="ARBA" id="ARBA00001946"/>
    </source>
</evidence>
<dbReference type="PANTHER" id="PTHR12358:SF54">
    <property type="entry name" value="SPHINGOSINE KINASE RELATED PROTEIN"/>
    <property type="match status" value="1"/>
</dbReference>
<gene>
    <name evidence="13" type="ORF">AWH49_01940</name>
</gene>
<organism evidence="13 14">
    <name type="scientific">Domibacillus aminovorans</name>
    <dbReference type="NCBI Taxonomy" id="29332"/>
    <lineage>
        <taxon>Bacteria</taxon>
        <taxon>Bacillati</taxon>
        <taxon>Bacillota</taxon>
        <taxon>Bacilli</taxon>
        <taxon>Bacillales</taxon>
        <taxon>Bacillaceae</taxon>
        <taxon>Domibacillus</taxon>
    </lineage>
</organism>
<dbReference type="InterPro" id="IPR017438">
    <property type="entry name" value="ATP-NAD_kinase_N"/>
</dbReference>
<keyword evidence="9" id="KW-0594">Phospholipid biosynthesis</keyword>
<dbReference type="InterPro" id="IPR045540">
    <property type="entry name" value="YegS/DAGK_C"/>
</dbReference>
<comment type="caution">
    <text evidence="13">The sequence shown here is derived from an EMBL/GenBank/DDBJ whole genome shotgun (WGS) entry which is preliminary data.</text>
</comment>
<evidence type="ECO:0000256" key="4">
    <source>
        <dbReference type="ARBA" id="ARBA00022679"/>
    </source>
</evidence>
<dbReference type="Proteomes" id="UP000076935">
    <property type="component" value="Unassembled WGS sequence"/>
</dbReference>
<evidence type="ECO:0000256" key="10">
    <source>
        <dbReference type="ARBA" id="ARBA00023264"/>
    </source>
</evidence>
<dbReference type="PANTHER" id="PTHR12358">
    <property type="entry name" value="SPHINGOSINE KINASE"/>
    <property type="match status" value="1"/>
</dbReference>
<dbReference type="NCBIfam" id="TIGR00147">
    <property type="entry name" value="YegS/Rv2252/BmrU family lipid kinase"/>
    <property type="match status" value="1"/>
</dbReference>